<sequence>MSSMIIFHILVENKHIQYIHLIFQTYPALHPVCAAKHMLACPCHFYVLVEICLPQQVIFPCFVMPLA</sequence>
<reference evidence="1 2" key="1">
    <citation type="submission" date="2008-10" db="EMBL/GenBank/DDBJ databases">
        <title>Draft genome sequence of Desulvovibrio piger (ATCC 29098).</title>
        <authorList>
            <person name="Sudarsanam P."/>
            <person name="Ley R."/>
            <person name="Guruge J."/>
            <person name="Turnbaugh P.J."/>
            <person name="Mahowald M."/>
            <person name="Liep D."/>
            <person name="Gordon J."/>
        </authorList>
    </citation>
    <scope>NUCLEOTIDE SEQUENCE [LARGE SCALE GENOMIC DNA]</scope>
    <source>
        <strain evidence="1 2">ATCC 29098</strain>
    </source>
</reference>
<accession>B6WRF4</accession>
<gene>
    <name evidence="1" type="ORF">DESPIG_00644</name>
</gene>
<evidence type="ECO:0000313" key="2">
    <source>
        <dbReference type="Proteomes" id="UP000003676"/>
    </source>
</evidence>
<dbReference type="HOGENOM" id="CLU_2805495_0_0_7"/>
<protein>
    <submittedName>
        <fullName evidence="1">Uncharacterized protein</fullName>
    </submittedName>
</protein>
<dbReference type="EMBL" id="ABXU01000022">
    <property type="protein sequence ID" value="EEB34541.1"/>
    <property type="molecule type" value="Genomic_DNA"/>
</dbReference>
<organism evidence="1 2">
    <name type="scientific">Desulfovibrio piger ATCC 29098</name>
    <dbReference type="NCBI Taxonomy" id="411464"/>
    <lineage>
        <taxon>Bacteria</taxon>
        <taxon>Pseudomonadati</taxon>
        <taxon>Thermodesulfobacteriota</taxon>
        <taxon>Desulfovibrionia</taxon>
        <taxon>Desulfovibrionales</taxon>
        <taxon>Desulfovibrionaceae</taxon>
        <taxon>Desulfovibrio</taxon>
    </lineage>
</organism>
<comment type="caution">
    <text evidence="1">The sequence shown here is derived from an EMBL/GenBank/DDBJ whole genome shotgun (WGS) entry which is preliminary data.</text>
</comment>
<evidence type="ECO:0000313" key="1">
    <source>
        <dbReference type="EMBL" id="EEB34541.1"/>
    </source>
</evidence>
<reference evidence="1 2" key="2">
    <citation type="submission" date="2008-10" db="EMBL/GenBank/DDBJ databases">
        <authorList>
            <person name="Fulton L."/>
            <person name="Clifton S."/>
            <person name="Fulton B."/>
            <person name="Xu J."/>
            <person name="Minx P."/>
            <person name="Pepin K.H."/>
            <person name="Johnson M."/>
            <person name="Bhonagiri V."/>
            <person name="Nash W.E."/>
            <person name="Mardis E.R."/>
            <person name="Wilson R.K."/>
        </authorList>
    </citation>
    <scope>NUCLEOTIDE SEQUENCE [LARGE SCALE GENOMIC DNA]</scope>
    <source>
        <strain evidence="1 2">ATCC 29098</strain>
    </source>
</reference>
<dbReference type="AlphaFoldDB" id="B6WRF4"/>
<proteinExistence type="predicted"/>
<dbReference type="Proteomes" id="UP000003676">
    <property type="component" value="Unassembled WGS sequence"/>
</dbReference>
<name>B6WRF4_9BACT</name>